<dbReference type="Proteomes" id="UP000494165">
    <property type="component" value="Unassembled WGS sequence"/>
</dbReference>
<dbReference type="SMART" id="SM00209">
    <property type="entry name" value="TSP1"/>
    <property type="match status" value="1"/>
</dbReference>
<dbReference type="Gene3D" id="2.20.100.10">
    <property type="entry name" value="Thrombospondin type-1 (TSP1) repeat"/>
    <property type="match status" value="1"/>
</dbReference>
<accession>A0A8S1D064</accession>
<dbReference type="NCBIfam" id="NF038123">
    <property type="entry name" value="NF038123_dom"/>
    <property type="match status" value="1"/>
</dbReference>
<evidence type="ECO:0000256" key="1">
    <source>
        <dbReference type="ARBA" id="ARBA00004498"/>
    </source>
</evidence>
<evidence type="ECO:0000259" key="5">
    <source>
        <dbReference type="PROSITE" id="PS51020"/>
    </source>
</evidence>
<dbReference type="InterPro" id="IPR009465">
    <property type="entry name" value="Spondin_N"/>
</dbReference>
<keyword evidence="2" id="KW-0964">Secreted</keyword>
<organism evidence="6 7">
    <name type="scientific">Cloeon dipterum</name>
    <dbReference type="NCBI Taxonomy" id="197152"/>
    <lineage>
        <taxon>Eukaryota</taxon>
        <taxon>Metazoa</taxon>
        <taxon>Ecdysozoa</taxon>
        <taxon>Arthropoda</taxon>
        <taxon>Hexapoda</taxon>
        <taxon>Insecta</taxon>
        <taxon>Pterygota</taxon>
        <taxon>Palaeoptera</taxon>
        <taxon>Ephemeroptera</taxon>
        <taxon>Pisciforma</taxon>
        <taxon>Baetidae</taxon>
        <taxon>Cloeon</taxon>
    </lineage>
</organism>
<feature type="chain" id="PRO_5035888768" description="Spondin domain-containing protein" evidence="4">
    <location>
        <begin position="21"/>
        <end position="376"/>
    </location>
</feature>
<dbReference type="PANTHER" id="PTHR11311">
    <property type="entry name" value="SPONDIN"/>
    <property type="match status" value="1"/>
</dbReference>
<comment type="caution">
    <text evidence="6">The sequence shown here is derived from an EMBL/GenBank/DDBJ whole genome shotgun (WGS) entry which is preliminary data.</text>
</comment>
<comment type="subcellular location">
    <subcellularLocation>
        <location evidence="1">Secreted</location>
        <location evidence="1">Extracellular space</location>
        <location evidence="1">Extracellular matrix</location>
    </subcellularLocation>
</comment>
<dbReference type="Gene3D" id="2.60.40.2130">
    <property type="entry name" value="F-spondin domain"/>
    <property type="match status" value="1"/>
</dbReference>
<evidence type="ECO:0000313" key="6">
    <source>
        <dbReference type="EMBL" id="CAB3375556.1"/>
    </source>
</evidence>
<evidence type="ECO:0000256" key="2">
    <source>
        <dbReference type="ARBA" id="ARBA00022530"/>
    </source>
</evidence>
<reference evidence="6 7" key="1">
    <citation type="submission" date="2020-04" db="EMBL/GenBank/DDBJ databases">
        <authorList>
            <person name="Alioto T."/>
            <person name="Alioto T."/>
            <person name="Gomez Garrido J."/>
        </authorList>
    </citation>
    <scope>NUCLEOTIDE SEQUENCE [LARGE SCALE GENOMIC DNA]</scope>
</reference>
<dbReference type="PROSITE" id="PS50092">
    <property type="entry name" value="TSP1"/>
    <property type="match status" value="1"/>
</dbReference>
<protein>
    <recommendedName>
        <fullName evidence="5">Spondin domain-containing protein</fullName>
    </recommendedName>
</protein>
<gene>
    <name evidence="6" type="ORF">CLODIP_2_CD14947</name>
</gene>
<keyword evidence="3" id="KW-0130">Cell adhesion</keyword>
<name>A0A8S1D064_9INSE</name>
<dbReference type="InterPro" id="IPR038678">
    <property type="entry name" value="Spondin_N_sf"/>
</dbReference>
<dbReference type="SUPFAM" id="SSF82895">
    <property type="entry name" value="TSP-1 type 1 repeat"/>
    <property type="match status" value="1"/>
</dbReference>
<feature type="domain" description="Spondin" evidence="5">
    <location>
        <begin position="17"/>
        <end position="204"/>
    </location>
</feature>
<evidence type="ECO:0000313" key="7">
    <source>
        <dbReference type="Proteomes" id="UP000494165"/>
    </source>
</evidence>
<keyword evidence="2" id="KW-0272">Extracellular matrix</keyword>
<proteinExistence type="predicted"/>
<dbReference type="InterPro" id="IPR051418">
    <property type="entry name" value="Spondin/Thrombospondin_T1"/>
</dbReference>
<dbReference type="Pfam" id="PF00090">
    <property type="entry name" value="TSP_1"/>
    <property type="match status" value="1"/>
</dbReference>
<evidence type="ECO:0000256" key="4">
    <source>
        <dbReference type="SAM" id="SignalP"/>
    </source>
</evidence>
<dbReference type="Pfam" id="PF06468">
    <property type="entry name" value="Spond_N"/>
    <property type="match status" value="1"/>
</dbReference>
<feature type="signal peptide" evidence="4">
    <location>
        <begin position="1"/>
        <end position="20"/>
    </location>
</feature>
<dbReference type="GO" id="GO:0007155">
    <property type="term" value="P:cell adhesion"/>
    <property type="evidence" value="ECO:0007669"/>
    <property type="project" value="UniProtKB-KW"/>
</dbReference>
<dbReference type="PROSITE" id="PS51020">
    <property type="entry name" value="SPONDIN"/>
    <property type="match status" value="1"/>
</dbReference>
<dbReference type="PANTHER" id="PTHR11311:SF15">
    <property type="entry name" value="SPONDIN-2"/>
    <property type="match status" value="1"/>
</dbReference>
<dbReference type="OrthoDB" id="6090599at2759"/>
<dbReference type="EMBL" id="CADEPI010000114">
    <property type="protein sequence ID" value="CAB3375556.1"/>
    <property type="molecule type" value="Genomic_DNA"/>
</dbReference>
<dbReference type="InterPro" id="IPR000884">
    <property type="entry name" value="TSP1_rpt"/>
</dbReference>
<sequence length="376" mass="42164">MALTALVLLLSAAVVASAHACPADTLAVYRVVLDTHWTKELFPKQYPEFRPPAQWSRLLGRSHDDSFELFSEGRMASKAMRHFAELGKTDLFDAQRQGFDGIMDTFGADAIPRGDGQTTAKFYLDSNHSLVSLVVHMVPSPDWFIGVNSINLCNAHNKWEERKQLKLTLMDAGSDSGFTFTSPNWESDPPAPISIITSKYPDHPASSFFYPELDHLPAIATLQFIKIKEYNLKEQFSFNFASVVDRQEDVISNKVSDQLPPLVLSSGINAQHVLSIGSDGPISVTHTGRRRISRNQLRALRMRKLKNRRKSKQRKLAEICTLSEWSNWSPCNATCGTGSSVRRRSVVNKGRTCVGPLEESSWCSGYSDCAEKYFKW</sequence>
<keyword evidence="7" id="KW-1185">Reference proteome</keyword>
<evidence type="ECO:0000256" key="3">
    <source>
        <dbReference type="ARBA" id="ARBA00022889"/>
    </source>
</evidence>
<dbReference type="AlphaFoldDB" id="A0A8S1D064"/>
<keyword evidence="4" id="KW-0732">Signal</keyword>
<dbReference type="InterPro" id="IPR036383">
    <property type="entry name" value="TSP1_rpt_sf"/>
</dbReference>